<dbReference type="InterPro" id="IPR050900">
    <property type="entry name" value="Transposase_IS3/IS150/IS904"/>
</dbReference>
<evidence type="ECO:0000259" key="1">
    <source>
        <dbReference type="PROSITE" id="PS50994"/>
    </source>
</evidence>
<protein>
    <submittedName>
        <fullName evidence="2">Integrase core domain-containing protein</fullName>
    </submittedName>
</protein>
<dbReference type="PROSITE" id="PS50994">
    <property type="entry name" value="INTEGRASE"/>
    <property type="match status" value="1"/>
</dbReference>
<gene>
    <name evidence="2" type="ORF">SAMN02745912_03269</name>
</gene>
<dbReference type="InterPro" id="IPR036397">
    <property type="entry name" value="RNaseH_sf"/>
</dbReference>
<name>A0A1M6SCW1_PARC5</name>
<evidence type="ECO:0000313" key="3">
    <source>
        <dbReference type="Proteomes" id="UP000184465"/>
    </source>
</evidence>
<proteinExistence type="predicted"/>
<dbReference type="Pfam" id="PF13683">
    <property type="entry name" value="rve_3"/>
    <property type="match status" value="1"/>
</dbReference>
<keyword evidence="3" id="KW-1185">Reference proteome</keyword>
<dbReference type="STRING" id="1121301.SAMN02745912_03269"/>
<dbReference type="AlphaFoldDB" id="A0A1M6SCW1"/>
<dbReference type="PANTHER" id="PTHR46889:SF7">
    <property type="entry name" value="TRANSPOSASE FOR INSERTION SEQUENCE ELEMENT IS904"/>
    <property type="match status" value="1"/>
</dbReference>
<dbReference type="InterPro" id="IPR012337">
    <property type="entry name" value="RNaseH-like_sf"/>
</dbReference>
<dbReference type="GO" id="GO:0015074">
    <property type="term" value="P:DNA integration"/>
    <property type="evidence" value="ECO:0007669"/>
    <property type="project" value="InterPro"/>
</dbReference>
<dbReference type="Gene3D" id="3.30.420.10">
    <property type="entry name" value="Ribonuclease H-like superfamily/Ribonuclease H"/>
    <property type="match status" value="1"/>
</dbReference>
<evidence type="ECO:0000313" key="2">
    <source>
        <dbReference type="EMBL" id="SHK42489.1"/>
    </source>
</evidence>
<reference evidence="2 3" key="1">
    <citation type="submission" date="2016-11" db="EMBL/GenBank/DDBJ databases">
        <authorList>
            <person name="Jaros S."/>
            <person name="Januszkiewicz K."/>
            <person name="Wedrychowicz H."/>
        </authorList>
    </citation>
    <scope>NUCLEOTIDE SEQUENCE [LARGE SCALE GENOMIC DNA]</scope>
    <source>
        <strain evidence="2 3">DSM 15212</strain>
    </source>
</reference>
<dbReference type="Proteomes" id="UP000184465">
    <property type="component" value="Unassembled WGS sequence"/>
</dbReference>
<dbReference type="InterPro" id="IPR001584">
    <property type="entry name" value="Integrase_cat-core"/>
</dbReference>
<organism evidence="2 3">
    <name type="scientific">Paramaledivibacter caminithermalis (strain DSM 15212 / CIP 107654 / DViRD3)</name>
    <name type="common">Clostridium caminithermale</name>
    <dbReference type="NCBI Taxonomy" id="1121301"/>
    <lineage>
        <taxon>Bacteria</taxon>
        <taxon>Bacillati</taxon>
        <taxon>Bacillota</taxon>
        <taxon>Clostridia</taxon>
        <taxon>Peptostreptococcales</taxon>
        <taxon>Caminicellaceae</taxon>
        <taxon>Paramaledivibacter</taxon>
    </lineage>
</organism>
<dbReference type="PANTHER" id="PTHR46889">
    <property type="entry name" value="TRANSPOSASE INSF FOR INSERTION SEQUENCE IS3B-RELATED"/>
    <property type="match status" value="1"/>
</dbReference>
<dbReference type="SUPFAM" id="SSF53098">
    <property type="entry name" value="Ribonuclease H-like"/>
    <property type="match status" value="1"/>
</dbReference>
<feature type="domain" description="Integrase catalytic" evidence="1">
    <location>
        <begin position="1"/>
        <end position="90"/>
    </location>
</feature>
<dbReference type="RefSeq" id="WP_165613114.1">
    <property type="nucleotide sequence ID" value="NZ_FRAG01000059.1"/>
</dbReference>
<accession>A0A1M6SCW1</accession>
<dbReference type="EMBL" id="FRAG01000059">
    <property type="protein sequence ID" value="SHK42489.1"/>
    <property type="molecule type" value="Genomic_DNA"/>
</dbReference>
<sequence length="93" mass="10839">MIYTSLEFKEYISKLPIIHSFSGKGNPYDNACIESFHASLKKEEVNLVKYYDFNAAKLAIFEYIESWYNRKKIHSTIGYITPQQCEDMAKKSA</sequence>
<dbReference type="GO" id="GO:0003676">
    <property type="term" value="F:nucleic acid binding"/>
    <property type="evidence" value="ECO:0007669"/>
    <property type="project" value="InterPro"/>
</dbReference>